<protein>
    <submittedName>
        <fullName evidence="1">PAS domain-containing protein</fullName>
    </submittedName>
</protein>
<dbReference type="Pfam" id="PF07310">
    <property type="entry name" value="PAS_5"/>
    <property type="match status" value="1"/>
</dbReference>
<evidence type="ECO:0000313" key="2">
    <source>
        <dbReference type="Proteomes" id="UP000277424"/>
    </source>
</evidence>
<dbReference type="OrthoDB" id="7357159at2"/>
<dbReference type="RefSeq" id="WP_121222078.1">
    <property type="nucleotide sequence ID" value="NZ_RBIG01000005.1"/>
</dbReference>
<sequence length="191" mass="22011">MTVFDTSRTETTYSLGNVASTDIPDERLRDLAAYWHEQRGGNLLPGRDDVDPLDLPHKLLPNMILLDIVGSERYRRFKFRLVGTAIYTHVGRELTGLHIDEALPEPYLSYVSFTHATAADRRCPVYSETLYHDQGNFVNGITYRLVLPLASDHETADRIMVCQFWVRRGDKSRWEGDWRTVQPLTQLVDFP</sequence>
<dbReference type="AlphaFoldDB" id="A0A420WA95"/>
<dbReference type="EMBL" id="RBIG01000005">
    <property type="protein sequence ID" value="RKQ67895.1"/>
    <property type="molecule type" value="Genomic_DNA"/>
</dbReference>
<name>A0A420WA95_9PROT</name>
<accession>A0A420WA95</accession>
<evidence type="ECO:0000313" key="1">
    <source>
        <dbReference type="EMBL" id="RKQ67895.1"/>
    </source>
</evidence>
<proteinExistence type="predicted"/>
<dbReference type="InterPro" id="IPR009922">
    <property type="entry name" value="DUF1457"/>
</dbReference>
<reference evidence="1 2" key="1">
    <citation type="submission" date="2018-10" db="EMBL/GenBank/DDBJ databases">
        <title>Comparative analysis of microorganisms from saline springs in Andes Mountain Range, Colombia.</title>
        <authorList>
            <person name="Rubin E."/>
        </authorList>
    </citation>
    <scope>NUCLEOTIDE SEQUENCE [LARGE SCALE GENOMIC DNA]</scope>
    <source>
        <strain evidence="1 2">USBA 36</strain>
    </source>
</reference>
<dbReference type="Proteomes" id="UP000277424">
    <property type="component" value="Unassembled WGS sequence"/>
</dbReference>
<organism evidence="1 2">
    <name type="scientific">Oceanibaculum indicum</name>
    <dbReference type="NCBI Taxonomy" id="526216"/>
    <lineage>
        <taxon>Bacteria</taxon>
        <taxon>Pseudomonadati</taxon>
        <taxon>Pseudomonadota</taxon>
        <taxon>Alphaproteobacteria</taxon>
        <taxon>Rhodospirillales</taxon>
        <taxon>Oceanibaculaceae</taxon>
        <taxon>Oceanibaculum</taxon>
    </lineage>
</organism>
<gene>
    <name evidence="1" type="ORF">BCL74_3556</name>
</gene>
<comment type="caution">
    <text evidence="1">The sequence shown here is derived from an EMBL/GenBank/DDBJ whole genome shotgun (WGS) entry which is preliminary data.</text>
</comment>